<evidence type="ECO:0000256" key="3">
    <source>
        <dbReference type="SAM" id="Phobius"/>
    </source>
</evidence>
<organism evidence="7 8">
    <name type="scientific">Methylophilus aquaticus</name>
    <dbReference type="NCBI Taxonomy" id="1971610"/>
    <lineage>
        <taxon>Bacteria</taxon>
        <taxon>Pseudomonadati</taxon>
        <taxon>Pseudomonadota</taxon>
        <taxon>Betaproteobacteria</taxon>
        <taxon>Nitrosomonadales</taxon>
        <taxon>Methylophilaceae</taxon>
        <taxon>Methylophilus</taxon>
    </lineage>
</organism>
<keyword evidence="8" id="KW-1185">Reference proteome</keyword>
<dbReference type="PROSITE" id="PS50112">
    <property type="entry name" value="PAS"/>
    <property type="match status" value="1"/>
</dbReference>
<keyword evidence="3" id="KW-0812">Transmembrane</keyword>
<keyword evidence="3" id="KW-0472">Membrane</keyword>
<dbReference type="InterPro" id="IPR029787">
    <property type="entry name" value="Nucleotide_cyclase"/>
</dbReference>
<feature type="domain" description="GGDEF" evidence="6">
    <location>
        <begin position="347"/>
        <end position="481"/>
    </location>
</feature>
<sequence>MFHRRLKACANIVINLTRMIPGKHGEFAGIVTTTLDPAYFKPLLASVLYAADSRSSLVHSNGALFISAPETGIRQGMNLAVPGSFFSRHMRSGKAVTVFSGQLYSTREYRMIAQTTLPYHHLKLNSTLLVAVSRDLDRIFKHWRNSAIIQASCFMIFSVISLAILFFYQRSERKYAKIASDASHVIFQSEKLFRSTYDSAAIGMALVELTGRFMQANRALCQIVGFDETSLCQKTIQQITHHDDLQIDQSLMQELLTGQRDNYQIEKRFIHHNGFILWTLLTYSSLKDETGDILHLVVQIQDITEYKSLQEKLQAQANHDFLTGLPNRRYFMDRASDELARWNRYGGSLTFLMIDIDHFKRINDNYGHHAGDSVLQRFSELCKLQLRDIDLICRYGGEEFAVLLPETNLEQALEIAERLRASTASSAFTLNSQQSIHLTISIGVAVAQGKQASLERLLVKTDAALYNAKQSGRNKVSVAPSRAAC</sequence>
<feature type="domain" description="PAS" evidence="4">
    <location>
        <begin position="189"/>
        <end position="259"/>
    </location>
</feature>
<dbReference type="PROSITE" id="PS50887">
    <property type="entry name" value="GGDEF"/>
    <property type="match status" value="1"/>
</dbReference>
<keyword evidence="7" id="KW-0808">Transferase</keyword>
<dbReference type="PROSITE" id="PS50113">
    <property type="entry name" value="PAC"/>
    <property type="match status" value="1"/>
</dbReference>
<comment type="catalytic activity">
    <reaction evidence="2">
        <text>2 GTP = 3',3'-c-di-GMP + 2 diphosphate</text>
        <dbReference type="Rhea" id="RHEA:24898"/>
        <dbReference type="ChEBI" id="CHEBI:33019"/>
        <dbReference type="ChEBI" id="CHEBI:37565"/>
        <dbReference type="ChEBI" id="CHEBI:58805"/>
        <dbReference type="EC" id="2.7.7.65"/>
    </reaction>
</comment>
<dbReference type="RefSeq" id="WP_306390680.1">
    <property type="nucleotide sequence ID" value="NZ_JAVCAP010000036.1"/>
</dbReference>
<evidence type="ECO:0000256" key="1">
    <source>
        <dbReference type="ARBA" id="ARBA00012528"/>
    </source>
</evidence>
<evidence type="ECO:0000313" key="8">
    <source>
        <dbReference type="Proteomes" id="UP001225906"/>
    </source>
</evidence>
<name>A0ABT9JWD1_9PROT</name>
<dbReference type="CDD" id="cd00130">
    <property type="entry name" value="PAS"/>
    <property type="match status" value="1"/>
</dbReference>
<keyword evidence="3" id="KW-1133">Transmembrane helix</keyword>
<evidence type="ECO:0000259" key="5">
    <source>
        <dbReference type="PROSITE" id="PS50113"/>
    </source>
</evidence>
<dbReference type="SUPFAM" id="SSF55785">
    <property type="entry name" value="PYP-like sensor domain (PAS domain)"/>
    <property type="match status" value="1"/>
</dbReference>
<dbReference type="InterPro" id="IPR000014">
    <property type="entry name" value="PAS"/>
</dbReference>
<feature type="transmembrane region" description="Helical" evidence="3">
    <location>
        <begin position="147"/>
        <end position="168"/>
    </location>
</feature>
<dbReference type="GO" id="GO:0052621">
    <property type="term" value="F:diguanylate cyclase activity"/>
    <property type="evidence" value="ECO:0007669"/>
    <property type="project" value="UniProtKB-EC"/>
</dbReference>
<gene>
    <name evidence="7" type="ORF">Q9291_13670</name>
</gene>
<dbReference type="Pfam" id="PF00990">
    <property type="entry name" value="GGDEF"/>
    <property type="match status" value="1"/>
</dbReference>
<evidence type="ECO:0000313" key="7">
    <source>
        <dbReference type="EMBL" id="MDP8568894.1"/>
    </source>
</evidence>
<dbReference type="InterPro" id="IPR000160">
    <property type="entry name" value="GGDEF_dom"/>
</dbReference>
<dbReference type="NCBIfam" id="TIGR00254">
    <property type="entry name" value="GGDEF"/>
    <property type="match status" value="1"/>
</dbReference>
<dbReference type="PANTHER" id="PTHR45138:SF9">
    <property type="entry name" value="DIGUANYLATE CYCLASE DGCM-RELATED"/>
    <property type="match status" value="1"/>
</dbReference>
<dbReference type="SUPFAM" id="SSF55073">
    <property type="entry name" value="Nucleotide cyclase"/>
    <property type="match status" value="1"/>
</dbReference>
<dbReference type="InterPro" id="IPR050469">
    <property type="entry name" value="Diguanylate_Cyclase"/>
</dbReference>
<proteinExistence type="predicted"/>
<protein>
    <recommendedName>
        <fullName evidence="1">diguanylate cyclase</fullName>
        <ecNumber evidence="1">2.7.7.65</ecNumber>
    </recommendedName>
</protein>
<dbReference type="InterPro" id="IPR000700">
    <property type="entry name" value="PAS-assoc_C"/>
</dbReference>
<dbReference type="NCBIfam" id="TIGR00229">
    <property type="entry name" value="sensory_box"/>
    <property type="match status" value="1"/>
</dbReference>
<reference evidence="8" key="1">
    <citation type="journal article" date="2019" name="Int. J. Syst. Evol. Microbiol.">
        <title>The Global Catalogue of Microorganisms (GCM) 10K type strain sequencing project: providing services to taxonomists for standard genome sequencing and annotation.</title>
        <authorList>
            <consortium name="The Broad Institute Genomics Platform"/>
            <consortium name="The Broad Institute Genome Sequencing Center for Infectious Disease"/>
            <person name="Wu L."/>
            <person name="Ma J."/>
        </authorList>
    </citation>
    <scope>NUCLEOTIDE SEQUENCE [LARGE SCALE GENOMIC DNA]</scope>
    <source>
        <strain evidence="8">VKM B-3159</strain>
    </source>
</reference>
<dbReference type="SMART" id="SM00267">
    <property type="entry name" value="GGDEF"/>
    <property type="match status" value="1"/>
</dbReference>
<evidence type="ECO:0000259" key="4">
    <source>
        <dbReference type="PROSITE" id="PS50112"/>
    </source>
</evidence>
<dbReference type="SMART" id="SM00091">
    <property type="entry name" value="PAS"/>
    <property type="match status" value="1"/>
</dbReference>
<dbReference type="CDD" id="cd01949">
    <property type="entry name" value="GGDEF"/>
    <property type="match status" value="1"/>
</dbReference>
<dbReference type="InterPro" id="IPR035965">
    <property type="entry name" value="PAS-like_dom_sf"/>
</dbReference>
<evidence type="ECO:0000256" key="2">
    <source>
        <dbReference type="ARBA" id="ARBA00034247"/>
    </source>
</evidence>
<dbReference type="InterPro" id="IPR043128">
    <property type="entry name" value="Rev_trsase/Diguanyl_cyclase"/>
</dbReference>
<dbReference type="Gene3D" id="3.30.70.270">
    <property type="match status" value="1"/>
</dbReference>
<dbReference type="InterPro" id="IPR001610">
    <property type="entry name" value="PAC"/>
</dbReference>
<dbReference type="Pfam" id="PF13426">
    <property type="entry name" value="PAS_9"/>
    <property type="match status" value="1"/>
</dbReference>
<dbReference type="PANTHER" id="PTHR45138">
    <property type="entry name" value="REGULATORY COMPONENTS OF SENSORY TRANSDUCTION SYSTEM"/>
    <property type="match status" value="1"/>
</dbReference>
<feature type="domain" description="PAC" evidence="5">
    <location>
        <begin position="263"/>
        <end position="315"/>
    </location>
</feature>
<dbReference type="EC" id="2.7.7.65" evidence="1"/>
<dbReference type="Gene3D" id="3.30.450.20">
    <property type="entry name" value="PAS domain"/>
    <property type="match status" value="1"/>
</dbReference>
<dbReference type="Proteomes" id="UP001225906">
    <property type="component" value="Unassembled WGS sequence"/>
</dbReference>
<evidence type="ECO:0000259" key="6">
    <source>
        <dbReference type="PROSITE" id="PS50887"/>
    </source>
</evidence>
<dbReference type="SMART" id="SM00086">
    <property type="entry name" value="PAC"/>
    <property type="match status" value="1"/>
</dbReference>
<keyword evidence="7" id="KW-0548">Nucleotidyltransferase</keyword>
<comment type="caution">
    <text evidence="7">The sequence shown here is derived from an EMBL/GenBank/DDBJ whole genome shotgun (WGS) entry which is preliminary data.</text>
</comment>
<dbReference type="EMBL" id="JAVCAP010000036">
    <property type="protein sequence ID" value="MDP8568894.1"/>
    <property type="molecule type" value="Genomic_DNA"/>
</dbReference>
<accession>A0ABT9JWD1</accession>